<dbReference type="EMBL" id="JABDTM020016922">
    <property type="protein sequence ID" value="KAH0818671.1"/>
    <property type="molecule type" value="Genomic_DNA"/>
</dbReference>
<proteinExistence type="inferred from homology"/>
<evidence type="ECO:0000313" key="5">
    <source>
        <dbReference type="Proteomes" id="UP000719412"/>
    </source>
</evidence>
<gene>
    <name evidence="4" type="ORF">GEV33_004120</name>
</gene>
<dbReference type="Pfam" id="PF02837">
    <property type="entry name" value="Glyco_hydro_2_N"/>
    <property type="match status" value="1"/>
</dbReference>
<evidence type="ECO:0000259" key="2">
    <source>
        <dbReference type="Pfam" id="PF02836"/>
    </source>
</evidence>
<evidence type="ECO:0008006" key="6">
    <source>
        <dbReference type="Google" id="ProtNLM"/>
    </source>
</evidence>
<dbReference type="Pfam" id="PF02836">
    <property type="entry name" value="Glyco_hydro_2_C"/>
    <property type="match status" value="1"/>
</dbReference>
<dbReference type="SUPFAM" id="SSF49785">
    <property type="entry name" value="Galactose-binding domain-like"/>
    <property type="match status" value="1"/>
</dbReference>
<dbReference type="GO" id="GO:0005615">
    <property type="term" value="C:extracellular space"/>
    <property type="evidence" value="ECO:0007669"/>
    <property type="project" value="TreeGrafter"/>
</dbReference>
<dbReference type="InterPro" id="IPR008979">
    <property type="entry name" value="Galactose-bd-like_sf"/>
</dbReference>
<dbReference type="PANTHER" id="PTHR10066:SF67">
    <property type="entry name" value="BETA-GLUCURONIDASE"/>
    <property type="match status" value="1"/>
</dbReference>
<sequence>MINEYGSDALEGLHMLPSFTWTEEYQTELLSLHFQAFDQLRSEGYFIGEMIWCFADFKTDQGVQRVGGNRKGIFTRNREPKASAHLLRKRYWALAEFLDGVEPPDDVNDGSAPTFTSSAAVPTESPPGERQCSTIWCPPKADVSFAVPSPRAVASCVLGPFKLTQDTSPIKSDTMLESSDHDDAFMTESSYDLLKTGNFERVPYVVRFNSENAQYPSIYQYQIRLRVGSGWIPSRLRVLSGGLRSAPGRLQVNSGSAPDGFRVGSGWSPLSSESAPGAFRVGSGWFPIWLWVVFLWAKGGFRIGSGSVPGNFQVGCGSAPGGFRFGTFLQFFLIISFACTEAGILYPRVSETREQISLDGLWNFALTDPTNTTKGHDDAWYLRDLRAVDSLDVDLMPVPSSYNDIGTDGFGLRDHVGPVWYQRSFIVPKSWNGRRVWIRFSSACYAADVWINGEAAVSHSIGHLPFQAEVSSLVNYGTRSTITVSVDNTLTNTTIPEGSIQELNRFVWMQIQD</sequence>
<dbReference type="InterPro" id="IPR006103">
    <property type="entry name" value="Glyco_hydro_2_cat"/>
</dbReference>
<feature type="domain" description="Glycoside hydrolase family 2 catalytic" evidence="2">
    <location>
        <begin position="2"/>
        <end position="94"/>
    </location>
</feature>
<organism evidence="4 5">
    <name type="scientific">Tenebrio molitor</name>
    <name type="common">Yellow mealworm beetle</name>
    <dbReference type="NCBI Taxonomy" id="7067"/>
    <lineage>
        <taxon>Eukaryota</taxon>
        <taxon>Metazoa</taxon>
        <taxon>Ecdysozoa</taxon>
        <taxon>Arthropoda</taxon>
        <taxon>Hexapoda</taxon>
        <taxon>Insecta</taxon>
        <taxon>Pterygota</taxon>
        <taxon>Neoptera</taxon>
        <taxon>Endopterygota</taxon>
        <taxon>Coleoptera</taxon>
        <taxon>Polyphaga</taxon>
        <taxon>Cucujiformia</taxon>
        <taxon>Tenebrionidae</taxon>
        <taxon>Tenebrio</taxon>
    </lineage>
</organism>
<name>A0A8J6HNR2_TENMO</name>
<dbReference type="SUPFAM" id="SSF51445">
    <property type="entry name" value="(Trans)glycosidases"/>
    <property type="match status" value="1"/>
</dbReference>
<dbReference type="AlphaFoldDB" id="A0A8J6HNR2"/>
<dbReference type="GO" id="GO:0005975">
    <property type="term" value="P:carbohydrate metabolic process"/>
    <property type="evidence" value="ECO:0007669"/>
    <property type="project" value="InterPro"/>
</dbReference>
<dbReference type="Proteomes" id="UP000719412">
    <property type="component" value="Unassembled WGS sequence"/>
</dbReference>
<dbReference type="InterPro" id="IPR006104">
    <property type="entry name" value="Glyco_hydro_2_N"/>
</dbReference>
<feature type="domain" description="Glycosyl hydrolases family 2 sugar binding" evidence="3">
    <location>
        <begin position="357"/>
        <end position="486"/>
    </location>
</feature>
<evidence type="ECO:0000259" key="3">
    <source>
        <dbReference type="Pfam" id="PF02837"/>
    </source>
</evidence>
<dbReference type="Gene3D" id="2.60.120.260">
    <property type="entry name" value="Galactose-binding domain-like"/>
    <property type="match status" value="1"/>
</dbReference>
<dbReference type="GO" id="GO:0004566">
    <property type="term" value="F:beta-glucuronidase activity"/>
    <property type="evidence" value="ECO:0007669"/>
    <property type="project" value="TreeGrafter"/>
</dbReference>
<dbReference type="PANTHER" id="PTHR10066">
    <property type="entry name" value="BETA-GLUCURONIDASE"/>
    <property type="match status" value="1"/>
</dbReference>
<keyword evidence="5" id="KW-1185">Reference proteome</keyword>
<comment type="caution">
    <text evidence="4">The sequence shown here is derived from an EMBL/GenBank/DDBJ whole genome shotgun (WGS) entry which is preliminary data.</text>
</comment>
<reference evidence="4" key="1">
    <citation type="journal article" date="2020" name="J Insects Food Feed">
        <title>The yellow mealworm (Tenebrio molitor) genome: a resource for the emerging insects as food and feed industry.</title>
        <authorList>
            <person name="Eriksson T."/>
            <person name="Andere A."/>
            <person name="Kelstrup H."/>
            <person name="Emery V."/>
            <person name="Picard C."/>
        </authorList>
    </citation>
    <scope>NUCLEOTIDE SEQUENCE</scope>
    <source>
        <strain evidence="4">Stoneville</strain>
        <tissue evidence="4">Whole head</tissue>
    </source>
</reference>
<dbReference type="InterPro" id="IPR017853">
    <property type="entry name" value="GH"/>
</dbReference>
<dbReference type="GO" id="GO:0019391">
    <property type="term" value="P:glucuronoside catabolic process"/>
    <property type="evidence" value="ECO:0007669"/>
    <property type="project" value="TreeGrafter"/>
</dbReference>
<evidence type="ECO:0000256" key="1">
    <source>
        <dbReference type="ARBA" id="ARBA00007401"/>
    </source>
</evidence>
<accession>A0A8J6HNR2</accession>
<dbReference type="GO" id="GO:0030246">
    <property type="term" value="F:carbohydrate binding"/>
    <property type="evidence" value="ECO:0007669"/>
    <property type="project" value="TreeGrafter"/>
</dbReference>
<reference evidence="4" key="2">
    <citation type="submission" date="2021-08" db="EMBL/GenBank/DDBJ databases">
        <authorList>
            <person name="Eriksson T."/>
        </authorList>
    </citation>
    <scope>NUCLEOTIDE SEQUENCE</scope>
    <source>
        <strain evidence="4">Stoneville</strain>
        <tissue evidence="4">Whole head</tissue>
    </source>
</reference>
<protein>
    <recommendedName>
        <fullName evidence="6">Beta-glucuronidase</fullName>
    </recommendedName>
</protein>
<dbReference type="Gene3D" id="3.20.20.80">
    <property type="entry name" value="Glycosidases"/>
    <property type="match status" value="1"/>
</dbReference>
<evidence type="ECO:0000313" key="4">
    <source>
        <dbReference type="EMBL" id="KAH0818671.1"/>
    </source>
</evidence>
<comment type="similarity">
    <text evidence="1">Belongs to the glycosyl hydrolase 2 family.</text>
</comment>